<feature type="binding site" evidence="10 13">
    <location>
        <position position="417"/>
    </location>
    <ligand>
        <name>Mn(2+)</name>
        <dbReference type="ChEBI" id="CHEBI:29035"/>
        <label>1</label>
    </ligand>
</feature>
<feature type="domain" description="BPG-independent PGAM N-terminal" evidence="15">
    <location>
        <begin position="92"/>
        <end position="308"/>
    </location>
</feature>
<dbReference type="Pfam" id="PF01676">
    <property type="entry name" value="Metalloenzyme"/>
    <property type="match status" value="1"/>
</dbReference>
<keyword evidence="8 10" id="KW-0413">Isomerase</keyword>
<dbReference type="NCBIfam" id="TIGR01307">
    <property type="entry name" value="pgm_bpd_ind"/>
    <property type="match status" value="1"/>
</dbReference>
<feature type="binding site" evidence="10 12">
    <location>
        <begin position="271"/>
        <end position="274"/>
    </location>
    <ligand>
        <name>substrate</name>
    </ligand>
</feature>
<dbReference type="GO" id="GO:0006096">
    <property type="term" value="P:glycolytic process"/>
    <property type="evidence" value="ECO:0007669"/>
    <property type="project" value="UniProtKB-UniRule"/>
</dbReference>
<reference evidence="17" key="1">
    <citation type="submission" date="2017-02" db="EMBL/GenBank/DDBJ databases">
        <title>Comparative genomics and description of representatives of a novel lineage of planctomycetes thriving in anoxic sediments.</title>
        <authorList>
            <person name="Spring S."/>
            <person name="Bunk B."/>
            <person name="Sproer C."/>
        </authorList>
    </citation>
    <scope>NUCLEOTIDE SEQUENCE [LARGE SCALE GENOMIC DNA]</scope>
    <source>
        <strain evidence="17">ST-NAGAB-D1</strain>
    </source>
</reference>
<feature type="binding site" evidence="10 13">
    <location>
        <position position="455"/>
    </location>
    <ligand>
        <name>Mn(2+)</name>
        <dbReference type="ChEBI" id="CHEBI:29035"/>
        <label>2</label>
    </ligand>
</feature>
<evidence type="ECO:0000256" key="4">
    <source>
        <dbReference type="ARBA" id="ARBA00012026"/>
    </source>
</evidence>
<dbReference type="Proteomes" id="UP000189674">
    <property type="component" value="Chromosome"/>
</dbReference>
<dbReference type="EMBL" id="CP019791">
    <property type="protein sequence ID" value="AQT69721.1"/>
    <property type="molecule type" value="Genomic_DNA"/>
</dbReference>
<gene>
    <name evidence="10 16" type="primary">gpmI</name>
    <name evidence="16" type="ORF">STSP2_02917</name>
</gene>
<feature type="binding site" evidence="10 12">
    <location>
        <position position="133"/>
    </location>
    <ligand>
        <name>substrate</name>
    </ligand>
</feature>
<dbReference type="Pfam" id="PF06415">
    <property type="entry name" value="iPGM_N"/>
    <property type="match status" value="1"/>
</dbReference>
<feature type="binding site" evidence="10 13">
    <location>
        <position position="19"/>
    </location>
    <ligand>
        <name>Mn(2+)</name>
        <dbReference type="ChEBI" id="CHEBI:29035"/>
        <label>2</label>
    </ligand>
</feature>
<dbReference type="PIRSF" id="PIRSF001492">
    <property type="entry name" value="IPGAM"/>
    <property type="match status" value="1"/>
</dbReference>
<dbReference type="Gene3D" id="3.40.720.10">
    <property type="entry name" value="Alkaline Phosphatase, subunit A"/>
    <property type="match status" value="1"/>
</dbReference>
<proteinExistence type="inferred from homology"/>
<evidence type="ECO:0000256" key="8">
    <source>
        <dbReference type="ARBA" id="ARBA00023235"/>
    </source>
</evidence>
<evidence type="ECO:0000256" key="11">
    <source>
        <dbReference type="PIRSR" id="PIRSR001492-1"/>
    </source>
</evidence>
<keyword evidence="7 10" id="KW-0464">Manganese</keyword>
<feature type="binding site" evidence="10 13">
    <location>
        <position position="473"/>
    </location>
    <ligand>
        <name>Mn(2+)</name>
        <dbReference type="ChEBI" id="CHEBI:29035"/>
        <label>1</label>
    </ligand>
</feature>
<feature type="binding site" evidence="10 13">
    <location>
        <position position="72"/>
    </location>
    <ligand>
        <name>Mn(2+)</name>
        <dbReference type="ChEBI" id="CHEBI:29035"/>
        <label>2</label>
    </ligand>
</feature>
<feature type="binding site" evidence="10 12">
    <location>
        <begin position="163"/>
        <end position="164"/>
    </location>
    <ligand>
        <name>substrate</name>
    </ligand>
</feature>
<dbReference type="PANTHER" id="PTHR31637">
    <property type="entry name" value="2,3-BISPHOSPHOGLYCERATE-INDEPENDENT PHOSPHOGLYCERATE MUTASE"/>
    <property type="match status" value="1"/>
</dbReference>
<evidence type="ECO:0000256" key="12">
    <source>
        <dbReference type="PIRSR" id="PIRSR001492-2"/>
    </source>
</evidence>
<dbReference type="PANTHER" id="PTHR31637:SF0">
    <property type="entry name" value="2,3-BISPHOSPHOGLYCERATE-INDEPENDENT PHOSPHOGLYCERATE MUTASE"/>
    <property type="match status" value="1"/>
</dbReference>
<feature type="binding site" evidence="10 13">
    <location>
        <position position="454"/>
    </location>
    <ligand>
        <name>Mn(2+)</name>
        <dbReference type="ChEBI" id="CHEBI:29035"/>
        <label>2</label>
    </ligand>
</feature>
<dbReference type="Gene3D" id="3.40.1450.10">
    <property type="entry name" value="BPG-independent phosphoglycerate mutase, domain B"/>
    <property type="match status" value="1"/>
</dbReference>
<dbReference type="InterPro" id="IPR036646">
    <property type="entry name" value="PGAM_B_sf"/>
</dbReference>
<keyword evidence="17" id="KW-1185">Reference proteome</keyword>
<feature type="binding site" evidence="10 13">
    <location>
        <position position="413"/>
    </location>
    <ligand>
        <name>Mn(2+)</name>
        <dbReference type="ChEBI" id="CHEBI:29035"/>
        <label>1</label>
    </ligand>
</feature>
<evidence type="ECO:0000256" key="6">
    <source>
        <dbReference type="ARBA" id="ARBA00023152"/>
    </source>
</evidence>
<dbReference type="EC" id="5.4.2.12" evidence="4 10"/>
<dbReference type="GO" id="GO:0030145">
    <property type="term" value="F:manganese ion binding"/>
    <property type="evidence" value="ECO:0007669"/>
    <property type="project" value="UniProtKB-UniRule"/>
</dbReference>
<protein>
    <recommendedName>
        <fullName evidence="9 10">2,3-bisphosphoglycerate-independent phosphoglycerate mutase</fullName>
        <shortName evidence="10">BPG-independent PGAM</shortName>
        <shortName evidence="10">Phosphoglyceromutase</shortName>
        <shortName evidence="10">iPGM</shortName>
        <ecNumber evidence="4 10">5.4.2.12</ecNumber>
    </recommendedName>
</protein>
<evidence type="ECO:0000259" key="14">
    <source>
        <dbReference type="Pfam" id="PF01676"/>
    </source>
</evidence>
<dbReference type="GO" id="GO:0006007">
    <property type="term" value="P:glucose catabolic process"/>
    <property type="evidence" value="ECO:0007669"/>
    <property type="project" value="InterPro"/>
</dbReference>
<dbReference type="KEGG" id="alus:STSP2_02917"/>
<dbReference type="CDD" id="cd16010">
    <property type="entry name" value="iPGM"/>
    <property type="match status" value="1"/>
</dbReference>
<evidence type="ECO:0000256" key="7">
    <source>
        <dbReference type="ARBA" id="ARBA00023211"/>
    </source>
</evidence>
<organism evidence="16 17">
    <name type="scientific">Anaerohalosphaera lusitana</name>
    <dbReference type="NCBI Taxonomy" id="1936003"/>
    <lineage>
        <taxon>Bacteria</taxon>
        <taxon>Pseudomonadati</taxon>
        <taxon>Planctomycetota</taxon>
        <taxon>Phycisphaerae</taxon>
        <taxon>Sedimentisphaerales</taxon>
        <taxon>Anaerohalosphaeraceae</taxon>
        <taxon>Anaerohalosphaera</taxon>
    </lineage>
</organism>
<feature type="binding site" evidence="10 12">
    <location>
        <position position="201"/>
    </location>
    <ligand>
        <name>substrate</name>
    </ligand>
</feature>
<evidence type="ECO:0000256" key="10">
    <source>
        <dbReference type="HAMAP-Rule" id="MF_01038"/>
    </source>
</evidence>
<dbReference type="SUPFAM" id="SSF53649">
    <property type="entry name" value="Alkaline phosphatase-like"/>
    <property type="match status" value="1"/>
</dbReference>
<feature type="domain" description="Metalloenzyme" evidence="14">
    <location>
        <begin position="11"/>
        <end position="513"/>
    </location>
</feature>
<evidence type="ECO:0000256" key="13">
    <source>
        <dbReference type="PIRSR" id="PIRSR001492-3"/>
    </source>
</evidence>
<comment type="subunit">
    <text evidence="10">Monomer.</text>
</comment>
<sequence>MTDKKVNLEHKPYVVIIRDGWGYNPNPDEDKFNAIKQANTPVDDMLMKEYPHCVIHTSGEDVGLPDGTMGNSEVGHQNIGAGRVVYQDSVRITLSIKEKTFFENETLVEAVESAKENGGKLHLMGLCSDIGVHSLLGHLYALLELAKKRGLEEVYLHAFMDGRDSPPTSGKEYMADIQKKMDEIGVGKVASMMGRFYGMDRDKRWERVQKAYDCLTLGKGNTAKTAQEAIEASYAADKTDEFVLPTIITGEDDKPTALVEDGDSVVFFNFRGDRPRELTRAFVEGDSFDGFEREKQPKVFYVCMTEYDSSIPAEVAFKPERKMPNIAGEYFSKLGLTQFRCAETEKYAHVTFFFNGGREEPFEGEDRQIIPSPKVETYDQQPEMSAYQVTDEILARLDSGKYDVVIMNYANPDMVGHTGVQEAAVKAAEVIDECVGKLLDKIKELGGSAIIMADHGNFECMYDTKNNMEHTAHTVGDVPCIVFDDRFKGRDMRKGGRLADVMPTLIDMMGLDKPEEMTGESLLA</sequence>
<dbReference type="InterPro" id="IPR011258">
    <property type="entry name" value="BPG-indep_PGM_N"/>
</dbReference>
<evidence type="ECO:0000259" key="15">
    <source>
        <dbReference type="Pfam" id="PF06415"/>
    </source>
</evidence>
<accession>A0A1U9NP79</accession>
<keyword evidence="6 10" id="KW-0324">Glycolysis</keyword>
<comment type="pathway">
    <text evidence="2 10">Carbohydrate degradation; glycolysis; pyruvate from D-glyceraldehyde 3-phosphate: step 3/5.</text>
</comment>
<dbReference type="GO" id="GO:0005829">
    <property type="term" value="C:cytosol"/>
    <property type="evidence" value="ECO:0007669"/>
    <property type="project" value="TreeGrafter"/>
</dbReference>
<evidence type="ECO:0000256" key="5">
    <source>
        <dbReference type="ARBA" id="ARBA00022723"/>
    </source>
</evidence>
<dbReference type="AlphaFoldDB" id="A0A1U9NP79"/>
<feature type="binding site" evidence="10 12">
    <location>
        <position position="195"/>
    </location>
    <ligand>
        <name>substrate</name>
    </ligand>
</feature>
<dbReference type="InterPro" id="IPR017850">
    <property type="entry name" value="Alkaline_phosphatase_core_sf"/>
</dbReference>
<dbReference type="HAMAP" id="MF_01038">
    <property type="entry name" value="GpmI"/>
    <property type="match status" value="1"/>
</dbReference>
<evidence type="ECO:0000256" key="1">
    <source>
        <dbReference type="ARBA" id="ARBA00000370"/>
    </source>
</evidence>
<dbReference type="GO" id="GO:0004619">
    <property type="term" value="F:phosphoglycerate mutase activity"/>
    <property type="evidence" value="ECO:0007669"/>
    <property type="project" value="UniProtKB-UniRule"/>
</dbReference>
<evidence type="ECO:0000256" key="9">
    <source>
        <dbReference type="ARBA" id="ARBA00071648"/>
    </source>
</evidence>
<feature type="active site" description="Phosphoserine intermediate" evidence="10 11">
    <location>
        <position position="72"/>
    </location>
</feature>
<dbReference type="UniPathway" id="UPA00109">
    <property type="reaction ID" value="UER00186"/>
</dbReference>
<dbReference type="SUPFAM" id="SSF64158">
    <property type="entry name" value="2,3-Bisphosphoglycerate-independent phosphoglycerate mutase, substrate-binding domain"/>
    <property type="match status" value="1"/>
</dbReference>
<dbReference type="InterPro" id="IPR005995">
    <property type="entry name" value="Pgm_bpd_ind"/>
</dbReference>
<feature type="binding site" evidence="10 12">
    <location>
        <position position="346"/>
    </location>
    <ligand>
        <name>substrate</name>
    </ligand>
</feature>
<dbReference type="STRING" id="1936003.STSP2_02917"/>
<name>A0A1U9NP79_9BACT</name>
<comment type="catalytic activity">
    <reaction evidence="1 10">
        <text>(2R)-2-phosphoglycerate = (2R)-3-phosphoglycerate</text>
        <dbReference type="Rhea" id="RHEA:15901"/>
        <dbReference type="ChEBI" id="CHEBI:58272"/>
        <dbReference type="ChEBI" id="CHEBI:58289"/>
        <dbReference type="EC" id="5.4.2.12"/>
    </reaction>
</comment>
<keyword evidence="5 10" id="KW-0479">Metal-binding</keyword>
<evidence type="ECO:0000256" key="2">
    <source>
        <dbReference type="ARBA" id="ARBA00004798"/>
    </source>
</evidence>
<comment type="cofactor">
    <cofactor evidence="10">
        <name>Mn(2+)</name>
        <dbReference type="ChEBI" id="CHEBI:29035"/>
    </cofactor>
    <text evidence="10">Binds 2 manganese ions per subunit.</text>
</comment>
<evidence type="ECO:0000313" key="17">
    <source>
        <dbReference type="Proteomes" id="UP000189674"/>
    </source>
</evidence>
<comment type="similarity">
    <text evidence="3 10">Belongs to the BPG-independent phosphoglycerate mutase family.</text>
</comment>
<evidence type="ECO:0000313" key="16">
    <source>
        <dbReference type="EMBL" id="AQT69721.1"/>
    </source>
</evidence>
<dbReference type="FunFam" id="3.40.1450.10:FF:000001">
    <property type="entry name" value="2,3-bisphosphoglycerate-independent phosphoglycerate mutase"/>
    <property type="match status" value="1"/>
</dbReference>
<evidence type="ECO:0000256" key="3">
    <source>
        <dbReference type="ARBA" id="ARBA00008819"/>
    </source>
</evidence>
<comment type="function">
    <text evidence="10">Catalyzes the interconversion of 2-phosphoglycerate and 3-phosphoglycerate.</text>
</comment>
<dbReference type="InterPro" id="IPR006124">
    <property type="entry name" value="Metalloenzyme"/>
</dbReference>